<dbReference type="Proteomes" id="UP001596154">
    <property type="component" value="Unassembled WGS sequence"/>
</dbReference>
<dbReference type="EMBL" id="JBHSNY010000006">
    <property type="protein sequence ID" value="MFC5635566.1"/>
    <property type="molecule type" value="Genomic_DNA"/>
</dbReference>
<keyword evidence="3" id="KW-1185">Reference proteome</keyword>
<comment type="caution">
    <text evidence="2">The sequence shown here is derived from an EMBL/GenBank/DDBJ whole genome shotgun (WGS) entry which is preliminary data.</text>
</comment>
<sequence>MESPVTALRGAATGRKRWATLRRAAASLAQTAGRAPFERHGGRAGEGAR</sequence>
<dbReference type="Pfam" id="PF19907">
    <property type="entry name" value="DUF6380"/>
    <property type="match status" value="1"/>
</dbReference>
<proteinExistence type="predicted"/>
<feature type="compositionally biased region" description="Basic and acidic residues" evidence="1">
    <location>
        <begin position="36"/>
        <end position="49"/>
    </location>
</feature>
<protein>
    <submittedName>
        <fullName evidence="2">DUF6380 family protein</fullName>
    </submittedName>
</protein>
<reference evidence="3" key="1">
    <citation type="journal article" date="2019" name="Int. J. Syst. Evol. Microbiol.">
        <title>The Global Catalogue of Microorganisms (GCM) 10K type strain sequencing project: providing services to taxonomists for standard genome sequencing and annotation.</title>
        <authorList>
            <consortium name="The Broad Institute Genomics Platform"/>
            <consortium name="The Broad Institute Genome Sequencing Center for Infectious Disease"/>
            <person name="Wu L."/>
            <person name="Ma J."/>
        </authorList>
    </citation>
    <scope>NUCLEOTIDE SEQUENCE [LARGE SCALE GENOMIC DNA]</scope>
    <source>
        <strain evidence="3">CGMCC 4.7248</strain>
    </source>
</reference>
<name>A0ABW0UUE1_9ACTN</name>
<evidence type="ECO:0000313" key="3">
    <source>
        <dbReference type="Proteomes" id="UP001596154"/>
    </source>
</evidence>
<evidence type="ECO:0000256" key="1">
    <source>
        <dbReference type="SAM" id="MobiDB-lite"/>
    </source>
</evidence>
<gene>
    <name evidence="2" type="ORF">ACFPZJ_17550</name>
</gene>
<dbReference type="InterPro" id="IPR045960">
    <property type="entry name" value="DUF6380"/>
</dbReference>
<dbReference type="RefSeq" id="WP_381022177.1">
    <property type="nucleotide sequence ID" value="NZ_JBHSNY010000006.1"/>
</dbReference>
<feature type="region of interest" description="Disordered" evidence="1">
    <location>
        <begin position="28"/>
        <end position="49"/>
    </location>
</feature>
<evidence type="ECO:0000313" key="2">
    <source>
        <dbReference type="EMBL" id="MFC5635566.1"/>
    </source>
</evidence>
<accession>A0ABW0UUE1</accession>
<organism evidence="2 3">
    <name type="scientific">Streptomyces bullii</name>
    <dbReference type="NCBI Taxonomy" id="349910"/>
    <lineage>
        <taxon>Bacteria</taxon>
        <taxon>Bacillati</taxon>
        <taxon>Actinomycetota</taxon>
        <taxon>Actinomycetes</taxon>
        <taxon>Kitasatosporales</taxon>
        <taxon>Streptomycetaceae</taxon>
        <taxon>Streptomyces</taxon>
    </lineage>
</organism>